<dbReference type="Gene3D" id="2.40.50.100">
    <property type="match status" value="1"/>
</dbReference>
<dbReference type="Gene3D" id="2.40.30.170">
    <property type="match status" value="1"/>
</dbReference>
<dbReference type="InterPro" id="IPR058626">
    <property type="entry name" value="MdtA-like_b-barrel"/>
</dbReference>
<dbReference type="SUPFAM" id="SSF111369">
    <property type="entry name" value="HlyD-like secretion proteins"/>
    <property type="match status" value="1"/>
</dbReference>
<dbReference type="GO" id="GO:0030313">
    <property type="term" value="C:cell envelope"/>
    <property type="evidence" value="ECO:0007669"/>
    <property type="project" value="UniProtKB-SubCell"/>
</dbReference>
<dbReference type="OrthoDB" id="7811737at2"/>
<dbReference type="InterPro" id="IPR058624">
    <property type="entry name" value="MdtA-like_HH"/>
</dbReference>
<dbReference type="GO" id="GO:0046677">
    <property type="term" value="P:response to antibiotic"/>
    <property type="evidence" value="ECO:0007669"/>
    <property type="project" value="TreeGrafter"/>
</dbReference>
<keyword evidence="2" id="KW-0175">Coiled coil</keyword>
<feature type="domain" description="Multidrug resistance protein MdtA-like barrel-sandwich hybrid" evidence="4">
    <location>
        <begin position="50"/>
        <end position="191"/>
    </location>
</feature>
<dbReference type="Gene3D" id="2.40.420.20">
    <property type="match status" value="1"/>
</dbReference>
<gene>
    <name evidence="6" type="ORF">FPZ52_16830</name>
</gene>
<dbReference type="InterPro" id="IPR006143">
    <property type="entry name" value="RND_pump_MFP"/>
</dbReference>
<sequence>MLVMVGLVAAGSAATAQDQMPPKQVGVVEMKLEKVPRIITLPGRAVAAEEAAIRPRVGGIVTDILYQPGEMLTAGTPMFRIDATTYEAAVVSAEAEVVAAEAALTQATLAYNRAEKLAGSGSTIADVETAQSTMKQAEARLNTAKADLKVAKAELNWTTITSPIKGYASVAGVSVGDLVTAAQSDALATVTLLDPIDVDMYEPSVRILNVIKDVQSGRLEISNPIKMTLTLEDGTTYEASGELLASGFRVSTSTGSVTSRFRFENHGRRLLPGMFLRGQIELGTIDAFLVSHSATTRDRTGQLTAWVAENGEAMRRELTDVGSWKNSWIVTDGVEVGDLVIADGFSGLTSGATVTMVPVEYDASGVVRNVVPASNEEPAATSNPASAE</sequence>
<dbReference type="Pfam" id="PF25944">
    <property type="entry name" value="Beta-barrel_RND"/>
    <property type="match status" value="1"/>
</dbReference>
<evidence type="ECO:0000259" key="5">
    <source>
        <dbReference type="Pfam" id="PF25944"/>
    </source>
</evidence>
<dbReference type="AlphaFoldDB" id="A0A5B8J4T6"/>
<dbReference type="Pfam" id="PF25876">
    <property type="entry name" value="HH_MFP_RND"/>
    <property type="match status" value="1"/>
</dbReference>
<dbReference type="KEGG" id="lit:FPZ52_16830"/>
<protein>
    <submittedName>
        <fullName evidence="6">Efflux RND transporter periplasmic adaptor subunit</fullName>
    </submittedName>
</protein>
<dbReference type="GO" id="GO:0015562">
    <property type="term" value="F:efflux transmembrane transporter activity"/>
    <property type="evidence" value="ECO:0007669"/>
    <property type="project" value="InterPro"/>
</dbReference>
<accession>A0A5B8J4T6</accession>
<feature type="domain" description="Multidrug resistance protein MdtA-like beta-barrel" evidence="5">
    <location>
        <begin position="195"/>
        <end position="283"/>
    </location>
</feature>
<proteinExistence type="inferred from homology"/>
<keyword evidence="7" id="KW-1185">Reference proteome</keyword>
<organism evidence="6 7">
    <name type="scientific">Qingshengfaniella alkalisoli</name>
    <dbReference type="NCBI Taxonomy" id="2599296"/>
    <lineage>
        <taxon>Bacteria</taxon>
        <taxon>Pseudomonadati</taxon>
        <taxon>Pseudomonadota</taxon>
        <taxon>Alphaproteobacteria</taxon>
        <taxon>Rhodobacterales</taxon>
        <taxon>Paracoccaceae</taxon>
        <taxon>Qingshengfaniella</taxon>
    </lineage>
</organism>
<name>A0A5B8J4T6_9RHOB</name>
<dbReference type="EMBL" id="CP042265">
    <property type="protein sequence ID" value="QDY71708.1"/>
    <property type="molecule type" value="Genomic_DNA"/>
</dbReference>
<dbReference type="NCBIfam" id="TIGR01730">
    <property type="entry name" value="RND_mfp"/>
    <property type="match status" value="1"/>
</dbReference>
<reference evidence="6 7" key="1">
    <citation type="submission" date="2019-07" db="EMBL/GenBank/DDBJ databases">
        <title>Litoreibacter alkalisoli sp. nov., isolated from saline-alkaline soil.</title>
        <authorList>
            <person name="Wang S."/>
            <person name="Xu L."/>
            <person name="Xing Y.-T."/>
            <person name="Sun J.-Q."/>
        </authorList>
    </citation>
    <scope>NUCLEOTIDE SEQUENCE [LARGE SCALE GENOMIC DNA]</scope>
    <source>
        <strain evidence="6 7">LN3S51</strain>
        <plasmid evidence="6 7">unnamed4</plasmid>
    </source>
</reference>
<evidence type="ECO:0000259" key="3">
    <source>
        <dbReference type="Pfam" id="PF25876"/>
    </source>
</evidence>
<feature type="domain" description="Multidrug resistance protein MdtA-like alpha-helical hairpin" evidence="3">
    <location>
        <begin position="92"/>
        <end position="158"/>
    </location>
</feature>
<dbReference type="GO" id="GO:0005886">
    <property type="term" value="C:plasma membrane"/>
    <property type="evidence" value="ECO:0007669"/>
    <property type="project" value="TreeGrafter"/>
</dbReference>
<dbReference type="Pfam" id="PF25917">
    <property type="entry name" value="BSH_RND"/>
    <property type="match status" value="1"/>
</dbReference>
<keyword evidence="6" id="KW-0614">Plasmid</keyword>
<evidence type="ECO:0000256" key="2">
    <source>
        <dbReference type="SAM" id="Coils"/>
    </source>
</evidence>
<evidence type="ECO:0000256" key="1">
    <source>
        <dbReference type="ARBA" id="ARBA00009477"/>
    </source>
</evidence>
<dbReference type="Proteomes" id="UP000318483">
    <property type="component" value="Plasmid unnamed4"/>
</dbReference>
<dbReference type="PANTHER" id="PTHR30158">
    <property type="entry name" value="ACRA/E-RELATED COMPONENT OF DRUG EFFLUX TRANSPORTER"/>
    <property type="match status" value="1"/>
</dbReference>
<evidence type="ECO:0000259" key="4">
    <source>
        <dbReference type="Pfam" id="PF25917"/>
    </source>
</evidence>
<comment type="similarity">
    <text evidence="1">Belongs to the membrane fusion protein (MFP) (TC 8.A.1) family.</text>
</comment>
<feature type="coiled-coil region" evidence="2">
    <location>
        <begin position="127"/>
        <end position="154"/>
    </location>
</feature>
<dbReference type="InterPro" id="IPR058625">
    <property type="entry name" value="MdtA-like_BSH"/>
</dbReference>
<evidence type="ECO:0000313" key="6">
    <source>
        <dbReference type="EMBL" id="QDY71708.1"/>
    </source>
</evidence>
<geneLocation type="plasmid" evidence="6 7">
    <name>unnamed4</name>
</geneLocation>
<evidence type="ECO:0000313" key="7">
    <source>
        <dbReference type="Proteomes" id="UP000318483"/>
    </source>
</evidence>
<dbReference type="PANTHER" id="PTHR30158:SF3">
    <property type="entry name" value="MULTIDRUG EFFLUX PUMP SUBUNIT ACRA-RELATED"/>
    <property type="match status" value="1"/>
</dbReference>
<dbReference type="Gene3D" id="1.10.287.470">
    <property type="entry name" value="Helix hairpin bin"/>
    <property type="match status" value="1"/>
</dbReference>